<sequence length="232" mass="26319">MDSDKSDVNNLQVLHEDNHLIIINKRVGDIVQGDKTGDKPLSDITKEYLAKKYSKPGDVFLGVVHRLDRPTSGAVIFAKTSKALARLNKMLVDKKIDKTYWAIVDGKISEPQTLIHYLKKNPKNNKATVYSNQTEGAKRAVLHLEVLRHLDRYTLLEIDLETGRHHQIRSQLAFIGHPIKGDVKYGFRRPNKNAGINLHARKIAFVHPVSQEEIEVVAPTPIEDTLWNIKDI</sequence>
<dbReference type="PANTHER" id="PTHR21600">
    <property type="entry name" value="MITOCHONDRIAL RNA PSEUDOURIDINE SYNTHASE"/>
    <property type="match status" value="1"/>
</dbReference>
<dbReference type="GO" id="GO:0016853">
    <property type="term" value="F:isomerase activity"/>
    <property type="evidence" value="ECO:0007669"/>
    <property type="project" value="UniProtKB-KW"/>
</dbReference>
<evidence type="ECO:0000313" key="4">
    <source>
        <dbReference type="EMBL" id="MFD1314450.1"/>
    </source>
</evidence>
<dbReference type="EC" id="5.4.99.-" evidence="4"/>
<dbReference type="SUPFAM" id="SSF55120">
    <property type="entry name" value="Pseudouridine synthase"/>
    <property type="match status" value="1"/>
</dbReference>
<dbReference type="RefSeq" id="WP_377176061.1">
    <property type="nucleotide sequence ID" value="NZ_JBHTMY010000002.1"/>
</dbReference>
<comment type="caution">
    <text evidence="4">The sequence shown here is derived from an EMBL/GenBank/DDBJ whole genome shotgun (WGS) entry which is preliminary data.</text>
</comment>
<dbReference type="Proteomes" id="UP001597201">
    <property type="component" value="Unassembled WGS sequence"/>
</dbReference>
<gene>
    <name evidence="4" type="ORF">ACFQ39_02385</name>
</gene>
<dbReference type="InterPro" id="IPR050188">
    <property type="entry name" value="RluA_PseudoU_synthase"/>
</dbReference>
<evidence type="ECO:0000256" key="2">
    <source>
        <dbReference type="ARBA" id="ARBA00023235"/>
    </source>
</evidence>
<reference evidence="5" key="1">
    <citation type="journal article" date="2019" name="Int. J. Syst. Evol. Microbiol.">
        <title>The Global Catalogue of Microorganisms (GCM) 10K type strain sequencing project: providing services to taxonomists for standard genome sequencing and annotation.</title>
        <authorList>
            <consortium name="The Broad Institute Genomics Platform"/>
            <consortium name="The Broad Institute Genome Sequencing Center for Infectious Disease"/>
            <person name="Wu L."/>
            <person name="Ma J."/>
        </authorList>
    </citation>
    <scope>NUCLEOTIDE SEQUENCE [LARGE SCALE GENOMIC DNA]</scope>
    <source>
        <strain evidence="5">CCUG 61485</strain>
    </source>
</reference>
<keyword evidence="5" id="KW-1185">Reference proteome</keyword>
<comment type="similarity">
    <text evidence="1">Belongs to the pseudouridine synthase RluA family.</text>
</comment>
<dbReference type="InterPro" id="IPR006145">
    <property type="entry name" value="PsdUridine_synth_RsuA/RluA"/>
</dbReference>
<dbReference type="InterPro" id="IPR006224">
    <property type="entry name" value="PsdUridine_synth_RluA-like_CS"/>
</dbReference>
<dbReference type="PANTHER" id="PTHR21600:SF83">
    <property type="entry name" value="PSEUDOURIDYLATE SYNTHASE RPUSD4, MITOCHONDRIAL"/>
    <property type="match status" value="1"/>
</dbReference>
<evidence type="ECO:0000259" key="3">
    <source>
        <dbReference type="Pfam" id="PF00849"/>
    </source>
</evidence>
<feature type="domain" description="Pseudouridine synthase RsuA/RluA-like" evidence="3">
    <location>
        <begin position="19"/>
        <end position="173"/>
    </location>
</feature>
<name>A0ABW3XZ35_9FLAO</name>
<protein>
    <submittedName>
        <fullName evidence="4">RluA family pseudouridine synthase</fullName>
        <ecNumber evidence="4">5.4.99.-</ecNumber>
    </submittedName>
</protein>
<dbReference type="Gene3D" id="3.30.2350.10">
    <property type="entry name" value="Pseudouridine synthase"/>
    <property type="match status" value="1"/>
</dbReference>
<dbReference type="InterPro" id="IPR020103">
    <property type="entry name" value="PsdUridine_synth_cat_dom_sf"/>
</dbReference>
<dbReference type="PROSITE" id="PS01129">
    <property type="entry name" value="PSI_RLU"/>
    <property type="match status" value="1"/>
</dbReference>
<proteinExistence type="inferred from homology"/>
<organism evidence="4 5">
    <name type="scientific">Namhaeicola litoreus</name>
    <dbReference type="NCBI Taxonomy" id="1052145"/>
    <lineage>
        <taxon>Bacteria</taxon>
        <taxon>Pseudomonadati</taxon>
        <taxon>Bacteroidota</taxon>
        <taxon>Flavobacteriia</taxon>
        <taxon>Flavobacteriales</taxon>
        <taxon>Flavobacteriaceae</taxon>
        <taxon>Namhaeicola</taxon>
    </lineage>
</organism>
<keyword evidence="2 4" id="KW-0413">Isomerase</keyword>
<evidence type="ECO:0000256" key="1">
    <source>
        <dbReference type="ARBA" id="ARBA00010876"/>
    </source>
</evidence>
<dbReference type="EMBL" id="JBHTMY010000002">
    <property type="protein sequence ID" value="MFD1314450.1"/>
    <property type="molecule type" value="Genomic_DNA"/>
</dbReference>
<dbReference type="CDD" id="cd02869">
    <property type="entry name" value="PseudoU_synth_RluA_like"/>
    <property type="match status" value="1"/>
</dbReference>
<dbReference type="Pfam" id="PF00849">
    <property type="entry name" value="PseudoU_synth_2"/>
    <property type="match status" value="1"/>
</dbReference>
<accession>A0ABW3XZ35</accession>
<evidence type="ECO:0000313" key="5">
    <source>
        <dbReference type="Proteomes" id="UP001597201"/>
    </source>
</evidence>